<evidence type="ECO:0000313" key="1">
    <source>
        <dbReference type="EMBL" id="KAK7392149.1"/>
    </source>
</evidence>
<dbReference type="EMBL" id="JAYMYS010000005">
    <property type="protein sequence ID" value="KAK7392149.1"/>
    <property type="molecule type" value="Genomic_DNA"/>
</dbReference>
<dbReference type="Proteomes" id="UP001386955">
    <property type="component" value="Unassembled WGS sequence"/>
</dbReference>
<evidence type="ECO:0000313" key="2">
    <source>
        <dbReference type="Proteomes" id="UP001386955"/>
    </source>
</evidence>
<accession>A0AAN9S9N6</accession>
<comment type="caution">
    <text evidence="1">The sequence shown here is derived from an EMBL/GenBank/DDBJ whole genome shotgun (WGS) entry which is preliminary data.</text>
</comment>
<proteinExistence type="predicted"/>
<sequence length="158" mass="18616">MADYHRWHLNFVFVRRVQSSNTILKQLNEKSSEQGQQLTLTTEHWEYCSSSHNTIFALERLKLEARMRRACRKIWRSVPCTSRKSLRTDSRKDMEEILRAKLSTIKEEPEFCEENLTSPRHMRMAKKQGKKVQAKDKSYVLFIAGFASKGTFAGFLQR</sequence>
<dbReference type="AlphaFoldDB" id="A0AAN9S9N6"/>
<gene>
    <name evidence="1" type="ORF">VNO78_20579</name>
</gene>
<reference evidence="1 2" key="1">
    <citation type="submission" date="2024-01" db="EMBL/GenBank/DDBJ databases">
        <title>The genomes of 5 underutilized Papilionoideae crops provide insights into root nodulation and disease resistanc.</title>
        <authorList>
            <person name="Jiang F."/>
        </authorList>
    </citation>
    <scope>NUCLEOTIDE SEQUENCE [LARGE SCALE GENOMIC DNA]</scope>
    <source>
        <strain evidence="1">DUOXIRENSHENG_FW03</strain>
        <tissue evidence="1">Leaves</tissue>
    </source>
</reference>
<name>A0AAN9S9N6_PSOTE</name>
<protein>
    <submittedName>
        <fullName evidence="1">Uncharacterized protein</fullName>
    </submittedName>
</protein>
<organism evidence="1 2">
    <name type="scientific">Psophocarpus tetragonolobus</name>
    <name type="common">Winged bean</name>
    <name type="synonym">Dolichos tetragonolobus</name>
    <dbReference type="NCBI Taxonomy" id="3891"/>
    <lineage>
        <taxon>Eukaryota</taxon>
        <taxon>Viridiplantae</taxon>
        <taxon>Streptophyta</taxon>
        <taxon>Embryophyta</taxon>
        <taxon>Tracheophyta</taxon>
        <taxon>Spermatophyta</taxon>
        <taxon>Magnoliopsida</taxon>
        <taxon>eudicotyledons</taxon>
        <taxon>Gunneridae</taxon>
        <taxon>Pentapetalae</taxon>
        <taxon>rosids</taxon>
        <taxon>fabids</taxon>
        <taxon>Fabales</taxon>
        <taxon>Fabaceae</taxon>
        <taxon>Papilionoideae</taxon>
        <taxon>50 kb inversion clade</taxon>
        <taxon>NPAAA clade</taxon>
        <taxon>indigoferoid/millettioid clade</taxon>
        <taxon>Phaseoleae</taxon>
        <taxon>Psophocarpus</taxon>
    </lineage>
</organism>
<keyword evidence="2" id="KW-1185">Reference proteome</keyword>